<name>A0A9W6FD83_9FIRM</name>
<comment type="caution">
    <text evidence="1">The sequence shown here is derived from an EMBL/GenBank/DDBJ whole genome shotgun (WGS) entry which is preliminary data.</text>
</comment>
<dbReference type="EMBL" id="BSBO01000036">
    <property type="protein sequence ID" value="GLG05752.1"/>
    <property type="molecule type" value="Genomic_DNA"/>
</dbReference>
<organism evidence="1 2">
    <name type="scientific">Sellimonas catena</name>
    <dbReference type="NCBI Taxonomy" id="2994035"/>
    <lineage>
        <taxon>Bacteria</taxon>
        <taxon>Bacillati</taxon>
        <taxon>Bacillota</taxon>
        <taxon>Clostridia</taxon>
        <taxon>Lachnospirales</taxon>
        <taxon>Lachnospiraceae</taxon>
        <taxon>Sellimonas</taxon>
    </lineage>
</organism>
<accession>A0A9W6FD83</accession>
<keyword evidence="2" id="KW-1185">Reference proteome</keyword>
<gene>
    <name evidence="1" type="ORF">Selli1_29260</name>
</gene>
<protein>
    <submittedName>
        <fullName evidence="1">Uncharacterized protein</fullName>
    </submittedName>
</protein>
<sequence length="62" mass="6648">MKILILIAVILLGCNGCASKKEHIGNSETTPAVLLELCSDEKGIPSSSSQIEVKNMPMQSFE</sequence>
<dbReference type="RefSeq" id="WP_158099190.1">
    <property type="nucleotide sequence ID" value="NZ_BSBO01000036.1"/>
</dbReference>
<dbReference type="AlphaFoldDB" id="A0A9W6FD83"/>
<evidence type="ECO:0000313" key="2">
    <source>
        <dbReference type="Proteomes" id="UP001145145"/>
    </source>
</evidence>
<dbReference type="Proteomes" id="UP001145145">
    <property type="component" value="Unassembled WGS sequence"/>
</dbReference>
<proteinExistence type="predicted"/>
<reference evidence="1 2" key="1">
    <citation type="journal article" date="2023" name="Int. J. Syst. Evol. Microbiol.">
        <title>Sellimonas catena sp. nov., isolated from human faeces.</title>
        <authorList>
            <person name="Hisatomi A."/>
            <person name="Ohkuma M."/>
            <person name="Sakamoto M."/>
        </authorList>
    </citation>
    <scope>NUCLEOTIDE SEQUENCE [LARGE SCALE GENOMIC DNA]</scope>
    <source>
        <strain evidence="1 2">12EGH17</strain>
    </source>
</reference>
<evidence type="ECO:0000313" key="1">
    <source>
        <dbReference type="EMBL" id="GLG05752.1"/>
    </source>
</evidence>